<dbReference type="SMART" id="SM00388">
    <property type="entry name" value="HisKA"/>
    <property type="match status" value="1"/>
</dbReference>
<dbReference type="CDD" id="cd00082">
    <property type="entry name" value="HisKA"/>
    <property type="match status" value="1"/>
</dbReference>
<dbReference type="InterPro" id="IPR001789">
    <property type="entry name" value="Sig_transdc_resp-reg_receiver"/>
</dbReference>
<dbReference type="Pfam" id="PF00072">
    <property type="entry name" value="Response_reg"/>
    <property type="match status" value="1"/>
</dbReference>
<sequence length="233" mass="26037">MIRRLTPIRPAAIFKPVPDPLSMKTNILLVGPESNLEALFRQHFRHAVQDGTYEFAFAGNGQQALRMLEEQASIDVVLISVTGLDLLDELRRINSVARTIVLTPSGDLTTIRQAMNRGAFATITRPINIQDLKATIDSARQYVHQLRETQELMSRDGQKTQVFSTITHELRSPLSQLAATVDQLCETADLPLTQPLIAVRRNARQLLRLLNELTAITQIETPKVELANLPGRT</sequence>
<protein>
    <recommendedName>
        <fullName evidence="2">histidine kinase</fullName>
        <ecNumber evidence="2">2.7.13.3</ecNumber>
    </recommendedName>
</protein>
<dbReference type="Proteomes" id="UP000441754">
    <property type="component" value="Unassembled WGS sequence"/>
</dbReference>
<proteinExistence type="predicted"/>
<evidence type="ECO:0000256" key="2">
    <source>
        <dbReference type="ARBA" id="ARBA00012438"/>
    </source>
</evidence>
<dbReference type="Gene3D" id="3.40.50.2300">
    <property type="match status" value="1"/>
</dbReference>
<dbReference type="SMART" id="SM00448">
    <property type="entry name" value="REC"/>
    <property type="match status" value="1"/>
</dbReference>
<feature type="domain" description="Response regulatory" evidence="4">
    <location>
        <begin position="26"/>
        <end position="140"/>
    </location>
</feature>
<evidence type="ECO:0000256" key="1">
    <source>
        <dbReference type="ARBA" id="ARBA00000085"/>
    </source>
</evidence>
<dbReference type="InterPro" id="IPR011006">
    <property type="entry name" value="CheY-like_superfamily"/>
</dbReference>
<reference evidence="5 6" key="1">
    <citation type="journal article" date="2018" name="Antonie Van Leeuwenhoek">
        <title>Larkinella terrae sp. nov., isolated from soil on Jeju Island, South Korea.</title>
        <authorList>
            <person name="Ten L.N."/>
            <person name="Jeon J."/>
            <person name="Park S.J."/>
            <person name="Park S."/>
            <person name="Lee S.Y."/>
            <person name="Kim M.K."/>
            <person name="Jung H.Y."/>
        </authorList>
    </citation>
    <scope>NUCLEOTIDE SEQUENCE [LARGE SCALE GENOMIC DNA]</scope>
    <source>
        <strain evidence="5 6">KCTC 52001</strain>
    </source>
</reference>
<comment type="caution">
    <text evidence="3">Lacks conserved residue(s) required for the propagation of feature annotation.</text>
</comment>
<accession>A0A7K0ETG7</accession>
<gene>
    <name evidence="5" type="ORF">GJJ30_25690</name>
</gene>
<name>A0A7K0ETG7_9BACT</name>
<evidence type="ECO:0000259" key="4">
    <source>
        <dbReference type="PROSITE" id="PS50110"/>
    </source>
</evidence>
<dbReference type="AlphaFoldDB" id="A0A7K0ETG7"/>
<evidence type="ECO:0000313" key="6">
    <source>
        <dbReference type="Proteomes" id="UP000441754"/>
    </source>
</evidence>
<dbReference type="SUPFAM" id="SSF52172">
    <property type="entry name" value="CheY-like"/>
    <property type="match status" value="1"/>
</dbReference>
<comment type="catalytic activity">
    <reaction evidence="1">
        <text>ATP + protein L-histidine = ADP + protein N-phospho-L-histidine.</text>
        <dbReference type="EC" id="2.7.13.3"/>
    </reaction>
</comment>
<dbReference type="EC" id="2.7.13.3" evidence="2"/>
<organism evidence="5 6">
    <name type="scientific">Larkinella terrae</name>
    <dbReference type="NCBI Taxonomy" id="2025311"/>
    <lineage>
        <taxon>Bacteria</taxon>
        <taxon>Pseudomonadati</taxon>
        <taxon>Bacteroidota</taxon>
        <taxon>Cytophagia</taxon>
        <taxon>Cytophagales</taxon>
        <taxon>Spirosomataceae</taxon>
        <taxon>Larkinella</taxon>
    </lineage>
</organism>
<dbReference type="Pfam" id="PF00512">
    <property type="entry name" value="HisKA"/>
    <property type="match status" value="1"/>
</dbReference>
<dbReference type="OrthoDB" id="9763484at2"/>
<dbReference type="InterPro" id="IPR003661">
    <property type="entry name" value="HisK_dim/P_dom"/>
</dbReference>
<dbReference type="Gene3D" id="1.10.287.130">
    <property type="match status" value="1"/>
</dbReference>
<dbReference type="EMBL" id="WJXZ01000014">
    <property type="protein sequence ID" value="MRS64718.1"/>
    <property type="molecule type" value="Genomic_DNA"/>
</dbReference>
<evidence type="ECO:0000313" key="5">
    <source>
        <dbReference type="EMBL" id="MRS64718.1"/>
    </source>
</evidence>
<dbReference type="GO" id="GO:0000155">
    <property type="term" value="F:phosphorelay sensor kinase activity"/>
    <property type="evidence" value="ECO:0007669"/>
    <property type="project" value="InterPro"/>
</dbReference>
<dbReference type="PROSITE" id="PS50110">
    <property type="entry name" value="RESPONSE_REGULATORY"/>
    <property type="match status" value="1"/>
</dbReference>
<evidence type="ECO:0000256" key="3">
    <source>
        <dbReference type="PROSITE-ProRule" id="PRU00169"/>
    </source>
</evidence>
<comment type="caution">
    <text evidence="5">The sequence shown here is derived from an EMBL/GenBank/DDBJ whole genome shotgun (WGS) entry which is preliminary data.</text>
</comment>
<keyword evidence="6" id="KW-1185">Reference proteome</keyword>